<dbReference type="Gene3D" id="1.25.40.10">
    <property type="entry name" value="Tetratricopeptide repeat domain"/>
    <property type="match status" value="1"/>
</dbReference>
<reference evidence="2 3" key="1">
    <citation type="submission" date="2024-03" db="EMBL/GenBank/DDBJ databases">
        <title>Human intestinal bacterial collection.</title>
        <authorList>
            <person name="Pauvert C."/>
            <person name="Hitch T.C.A."/>
            <person name="Clavel T."/>
        </authorList>
    </citation>
    <scope>NUCLEOTIDE SEQUENCE [LARGE SCALE GENOMIC DNA]</scope>
    <source>
        <strain evidence="2 3">CLA-AA-H185</strain>
    </source>
</reference>
<dbReference type="Proteomes" id="UP001454489">
    <property type="component" value="Unassembled WGS sequence"/>
</dbReference>
<protein>
    <recommendedName>
        <fullName evidence="4">Tetratricopeptide repeat protein</fullName>
    </recommendedName>
</protein>
<feature type="coiled-coil region" evidence="1">
    <location>
        <begin position="212"/>
        <end position="239"/>
    </location>
</feature>
<name>A0ABV1HFL4_9FIRM</name>
<sequence length="281" mass="33103">MGQLLFCSHALAKKPYDIESASLNIYSLEEMSYYLIHNAEFVEMDFVGRTFCDWVRTEIKEEGLACKLEEALEQGVPSYEFARILLEETGYATEAEQQAAMEIFRQLEEKDELSRHKLRADRLLRREKYHCAMEEYRWILQNQTEETQEAFLGDVSHNLGTAYANLFLFSQAADCYKTAYEKNTNPSSKKSELFCLFLADKKEKQSERAKEYGIGTEQLKEYERELEAIKEQLPLDENVKKIRNLYEAYEKGTKEEIKAETKSEIYGIVHKWRQEYEKYGR</sequence>
<accession>A0ABV1HFL4</accession>
<evidence type="ECO:0000313" key="2">
    <source>
        <dbReference type="EMBL" id="MEQ2557857.1"/>
    </source>
</evidence>
<comment type="caution">
    <text evidence="2">The sequence shown here is derived from an EMBL/GenBank/DDBJ whole genome shotgun (WGS) entry which is preliminary data.</text>
</comment>
<evidence type="ECO:0000256" key="1">
    <source>
        <dbReference type="SAM" id="Coils"/>
    </source>
</evidence>
<organism evidence="2 3">
    <name type="scientific">Maccoyibacter intestinihominis</name>
    <dbReference type="NCBI Taxonomy" id="3133499"/>
    <lineage>
        <taxon>Bacteria</taxon>
        <taxon>Bacillati</taxon>
        <taxon>Bacillota</taxon>
        <taxon>Clostridia</taxon>
        <taxon>Lachnospirales</taxon>
        <taxon>Lachnospiraceae</taxon>
        <taxon>Maccoyibacter</taxon>
    </lineage>
</organism>
<keyword evidence="3" id="KW-1185">Reference proteome</keyword>
<dbReference type="RefSeq" id="WP_353530865.1">
    <property type="nucleotide sequence ID" value="NZ_JBBMEX010000007.1"/>
</dbReference>
<evidence type="ECO:0000313" key="3">
    <source>
        <dbReference type="Proteomes" id="UP001454489"/>
    </source>
</evidence>
<dbReference type="EMBL" id="JBBMEX010000007">
    <property type="protein sequence ID" value="MEQ2557857.1"/>
    <property type="molecule type" value="Genomic_DNA"/>
</dbReference>
<evidence type="ECO:0008006" key="4">
    <source>
        <dbReference type="Google" id="ProtNLM"/>
    </source>
</evidence>
<proteinExistence type="predicted"/>
<gene>
    <name evidence="2" type="ORF">WMO43_08255</name>
</gene>
<keyword evidence="1" id="KW-0175">Coiled coil</keyword>
<dbReference type="SUPFAM" id="SSF81901">
    <property type="entry name" value="HCP-like"/>
    <property type="match status" value="1"/>
</dbReference>
<dbReference type="InterPro" id="IPR011990">
    <property type="entry name" value="TPR-like_helical_dom_sf"/>
</dbReference>